<sequence length="118" mass="13472">MKKLTIGLFITVLVGCASSNDVEQEKNVDDWFAIGEARAKNGFLLQTESRLVDRYPEEKITTEFYNGYVKGHEAGTKVYCSQNPYILGLSEEPYFGLCDQIDSNYSDEYQKGKKHKKE</sequence>
<dbReference type="InterPro" id="IPR021242">
    <property type="entry name" value="DUF2799"/>
</dbReference>
<dbReference type="Proteomes" id="UP000321787">
    <property type="component" value="Unassembled WGS sequence"/>
</dbReference>
<evidence type="ECO:0000313" key="2">
    <source>
        <dbReference type="Proteomes" id="UP000321787"/>
    </source>
</evidence>
<reference evidence="1 2" key="1">
    <citation type="submission" date="2019-07" db="EMBL/GenBank/DDBJ databases">
        <title>Whole genome shotgun sequence of Aliivibrio fischeri NBRC 101058.</title>
        <authorList>
            <person name="Hosoyama A."/>
            <person name="Uohara A."/>
            <person name="Ohji S."/>
            <person name="Ichikawa N."/>
        </authorList>
    </citation>
    <scope>NUCLEOTIDE SEQUENCE [LARGE SCALE GENOMIC DNA]</scope>
    <source>
        <strain evidence="1 2">NBRC 101058</strain>
    </source>
</reference>
<organism evidence="1 2">
    <name type="scientific">Aliivibrio fischeri</name>
    <name type="common">Vibrio fischeri</name>
    <dbReference type="NCBI Taxonomy" id="668"/>
    <lineage>
        <taxon>Bacteria</taxon>
        <taxon>Pseudomonadati</taxon>
        <taxon>Pseudomonadota</taxon>
        <taxon>Gammaproteobacteria</taxon>
        <taxon>Vibrionales</taxon>
        <taxon>Vibrionaceae</taxon>
        <taxon>Aliivibrio</taxon>
    </lineage>
</organism>
<evidence type="ECO:0000313" key="1">
    <source>
        <dbReference type="EMBL" id="GEK12420.1"/>
    </source>
</evidence>
<keyword evidence="1" id="KW-0449">Lipoprotein</keyword>
<protein>
    <submittedName>
        <fullName evidence="1">Lipoprotein</fullName>
    </submittedName>
</protein>
<accession>A0A510UG76</accession>
<proteinExistence type="predicted"/>
<gene>
    <name evidence="1" type="ORF">AFI02nite_04560</name>
</gene>
<dbReference type="AlphaFoldDB" id="A0A510UG76"/>
<dbReference type="EMBL" id="BJTZ01000002">
    <property type="protein sequence ID" value="GEK12420.1"/>
    <property type="molecule type" value="Genomic_DNA"/>
</dbReference>
<dbReference type="Pfam" id="PF10973">
    <property type="entry name" value="DUF2799"/>
    <property type="match status" value="1"/>
</dbReference>
<comment type="caution">
    <text evidence="1">The sequence shown here is derived from an EMBL/GenBank/DDBJ whole genome shotgun (WGS) entry which is preliminary data.</text>
</comment>
<dbReference type="PROSITE" id="PS51257">
    <property type="entry name" value="PROKAR_LIPOPROTEIN"/>
    <property type="match status" value="1"/>
</dbReference>
<name>A0A510UG76_ALIFS</name>
<dbReference type="RefSeq" id="WP_146861367.1">
    <property type="nucleotide sequence ID" value="NZ_BJTZ01000002.1"/>
</dbReference>